<feature type="transmembrane region" description="Helical" evidence="6">
    <location>
        <begin position="351"/>
        <end position="368"/>
    </location>
</feature>
<evidence type="ECO:0000256" key="6">
    <source>
        <dbReference type="SAM" id="Phobius"/>
    </source>
</evidence>
<proteinExistence type="predicted"/>
<evidence type="ECO:0000259" key="7">
    <source>
        <dbReference type="PROSITE" id="PS50850"/>
    </source>
</evidence>
<dbReference type="PANTHER" id="PTHR43683">
    <property type="entry name" value="MULTIDRUG EFFLUX PROTEIN YFMO"/>
    <property type="match status" value="1"/>
</dbReference>
<feature type="transmembrane region" description="Helical" evidence="6">
    <location>
        <begin position="285"/>
        <end position="304"/>
    </location>
</feature>
<reference evidence="8 9" key="1">
    <citation type="submission" date="2015-06" db="EMBL/GenBank/DDBJ databases">
        <title>The Genome Sequence of Enterococcus hirae 88EA1.</title>
        <authorList>
            <consortium name="The Broad Institute Genomics Platform"/>
            <consortium name="The Broad Institute Genome Sequencing Center for Infectious Disease"/>
            <person name="Earl A.M."/>
            <person name="Van Tyne D."/>
            <person name="Lebreton F."/>
            <person name="Saavedra J.T."/>
            <person name="Gilmore M.S."/>
            <person name="Manson McGuire A."/>
            <person name="Clock S."/>
            <person name="Crupain M."/>
            <person name="Rangan U."/>
            <person name="Young S."/>
            <person name="Abouelleil A."/>
            <person name="Cao P."/>
            <person name="Chapman S.B."/>
            <person name="Griggs A."/>
            <person name="Priest M."/>
            <person name="Shea T."/>
            <person name="Wortman J."/>
            <person name="Nusbaum C."/>
            <person name="Birren B."/>
        </authorList>
    </citation>
    <scope>NUCLEOTIDE SEQUENCE [LARGE SCALE GENOMIC DNA]</scope>
    <source>
        <strain evidence="8 9">88EA1</strain>
    </source>
</reference>
<feature type="transmembrane region" description="Helical" evidence="6">
    <location>
        <begin position="179"/>
        <end position="199"/>
    </location>
</feature>
<dbReference type="SUPFAM" id="SSF103473">
    <property type="entry name" value="MFS general substrate transporter"/>
    <property type="match status" value="1"/>
</dbReference>
<evidence type="ECO:0000256" key="1">
    <source>
        <dbReference type="ARBA" id="ARBA00004651"/>
    </source>
</evidence>
<dbReference type="Proteomes" id="UP000253498">
    <property type="component" value="Unassembled WGS sequence"/>
</dbReference>
<comment type="caution">
    <text evidence="8">The sequence shown here is derived from an EMBL/GenBank/DDBJ whole genome shotgun (WGS) entry which is preliminary data.</text>
</comment>
<evidence type="ECO:0000256" key="2">
    <source>
        <dbReference type="ARBA" id="ARBA00022448"/>
    </source>
</evidence>
<feature type="domain" description="Major facilitator superfamily (MFS) profile" evidence="7">
    <location>
        <begin position="27"/>
        <end position="399"/>
    </location>
</feature>
<evidence type="ECO:0000256" key="5">
    <source>
        <dbReference type="ARBA" id="ARBA00023136"/>
    </source>
</evidence>
<dbReference type="InterPro" id="IPR036259">
    <property type="entry name" value="MFS_trans_sf"/>
</dbReference>
<gene>
    <name evidence="8" type="ORF">EB03_02682</name>
</gene>
<keyword evidence="3 6" id="KW-0812">Transmembrane</keyword>
<feature type="transmembrane region" description="Helical" evidence="6">
    <location>
        <begin position="27"/>
        <end position="45"/>
    </location>
</feature>
<dbReference type="GO" id="GO:0022857">
    <property type="term" value="F:transmembrane transporter activity"/>
    <property type="evidence" value="ECO:0007669"/>
    <property type="project" value="InterPro"/>
</dbReference>
<dbReference type="InterPro" id="IPR053200">
    <property type="entry name" value="YfmO-like"/>
</dbReference>
<dbReference type="RefSeq" id="WP_034700062.1">
    <property type="nucleotide sequence ID" value="NZ_AP027299.1"/>
</dbReference>
<dbReference type="PROSITE" id="PS50850">
    <property type="entry name" value="MFS"/>
    <property type="match status" value="1"/>
</dbReference>
<feature type="transmembrane region" description="Helical" evidence="6">
    <location>
        <begin position="258"/>
        <end position="278"/>
    </location>
</feature>
<dbReference type="InterPro" id="IPR011701">
    <property type="entry name" value="MFS"/>
</dbReference>
<keyword evidence="5 6" id="KW-0472">Membrane</keyword>
<sequence length="404" mass="43111">MGNLENQIEIKEELTEKGQEQSKGKNSALVVAATCMFAFMGVGLVDPILKTIAAQLDATPAQTTLLFTSYMLVTGVVMLFTGFLSSRIGLKKTLMAGLVIIVVFAGLGGLSNDIGTLIGLRAGWGVGNALFVSTALATIVSILVGNTEKAIMMYEAALGCGMAVGPLVGGILGSGSWRYPFYGVATLMFIGFLALAILLPEAGKPQRKVGFWEGVKALSNHKLRSVGLIALLYNFGFFTLLAYAPFLLVGYSELEVGFVFFGWGVLLAIASIFVAPVLEQKFTTYRTILAAFVFFIICLALLGAGSTIQILVPISIVLSGFFQGIINTLLTTIAMEIPGLPRNVASSSYSFVRFFGGALAPFIAGIIGEKLGESYAFYFAAIIVVISVFCIIHHQNYFVTDEDQ</sequence>
<feature type="transmembrane region" description="Helical" evidence="6">
    <location>
        <begin position="65"/>
        <end position="86"/>
    </location>
</feature>
<dbReference type="PANTHER" id="PTHR43683:SF1">
    <property type="entry name" value="MULTIDRUG EFFLUX PROTEIN YFMO"/>
    <property type="match status" value="1"/>
</dbReference>
<dbReference type="GO" id="GO:0005886">
    <property type="term" value="C:plasma membrane"/>
    <property type="evidence" value="ECO:0007669"/>
    <property type="project" value="UniProtKB-SubCell"/>
</dbReference>
<feature type="transmembrane region" description="Helical" evidence="6">
    <location>
        <begin position="93"/>
        <end position="110"/>
    </location>
</feature>
<dbReference type="PRINTS" id="PR01035">
    <property type="entry name" value="TCRTETA"/>
</dbReference>
<evidence type="ECO:0000256" key="3">
    <source>
        <dbReference type="ARBA" id="ARBA00022692"/>
    </source>
</evidence>
<dbReference type="Gene3D" id="1.20.1250.20">
    <property type="entry name" value="MFS general substrate transporter like domains"/>
    <property type="match status" value="1"/>
</dbReference>
<evidence type="ECO:0000313" key="9">
    <source>
        <dbReference type="Proteomes" id="UP000253498"/>
    </source>
</evidence>
<dbReference type="Pfam" id="PF07690">
    <property type="entry name" value="MFS_1"/>
    <property type="match status" value="1"/>
</dbReference>
<evidence type="ECO:0000313" key="8">
    <source>
        <dbReference type="EMBL" id="RBT66371.1"/>
    </source>
</evidence>
<name>A0A366UDQ3_ENTHR</name>
<dbReference type="AlphaFoldDB" id="A0A366UDQ3"/>
<feature type="transmembrane region" description="Helical" evidence="6">
    <location>
        <begin position="122"/>
        <end position="144"/>
    </location>
</feature>
<feature type="transmembrane region" description="Helical" evidence="6">
    <location>
        <begin position="226"/>
        <end position="246"/>
    </location>
</feature>
<comment type="subcellular location">
    <subcellularLocation>
        <location evidence="1">Cell membrane</location>
        <topology evidence="1">Multi-pass membrane protein</topology>
    </subcellularLocation>
</comment>
<feature type="transmembrane region" description="Helical" evidence="6">
    <location>
        <begin position="156"/>
        <end position="173"/>
    </location>
</feature>
<evidence type="ECO:0000256" key="4">
    <source>
        <dbReference type="ARBA" id="ARBA00022989"/>
    </source>
</evidence>
<dbReference type="CDD" id="cd17474">
    <property type="entry name" value="MFS_YfmO_like"/>
    <property type="match status" value="1"/>
</dbReference>
<keyword evidence="2" id="KW-0813">Transport</keyword>
<organism evidence="8 9">
    <name type="scientific">Enterococcus hirae</name>
    <dbReference type="NCBI Taxonomy" id="1354"/>
    <lineage>
        <taxon>Bacteria</taxon>
        <taxon>Bacillati</taxon>
        <taxon>Bacillota</taxon>
        <taxon>Bacilli</taxon>
        <taxon>Lactobacillales</taxon>
        <taxon>Enterococcaceae</taxon>
        <taxon>Enterococcus</taxon>
    </lineage>
</organism>
<dbReference type="InterPro" id="IPR020846">
    <property type="entry name" value="MFS_dom"/>
</dbReference>
<accession>A0A366UDQ3</accession>
<feature type="transmembrane region" description="Helical" evidence="6">
    <location>
        <begin position="374"/>
        <end position="392"/>
    </location>
</feature>
<protein>
    <recommendedName>
        <fullName evidence="7">Major facilitator superfamily (MFS) profile domain-containing protein</fullName>
    </recommendedName>
</protein>
<dbReference type="EMBL" id="LESJ01000009">
    <property type="protein sequence ID" value="RBT66371.1"/>
    <property type="molecule type" value="Genomic_DNA"/>
</dbReference>
<keyword evidence="4 6" id="KW-1133">Transmembrane helix</keyword>
<dbReference type="InterPro" id="IPR001958">
    <property type="entry name" value="Tet-R_TetA/multi-R_MdtG-like"/>
</dbReference>